<protein>
    <recommendedName>
        <fullName evidence="1">Putative plant transposon protein domain-containing protein</fullName>
    </recommendedName>
</protein>
<comment type="caution">
    <text evidence="2">The sequence shown here is derived from an EMBL/GenBank/DDBJ whole genome shotgun (WGS) entry which is preliminary data.</text>
</comment>
<dbReference type="EMBL" id="LXQA010059496">
    <property type="protein sequence ID" value="MCI05713.1"/>
    <property type="molecule type" value="Genomic_DNA"/>
</dbReference>
<reference evidence="2 3" key="1">
    <citation type="journal article" date="2018" name="Front. Plant Sci.">
        <title>Red Clover (Trifolium pratense) and Zigzag Clover (T. medium) - A Picture of Genomic Similarities and Differences.</title>
        <authorList>
            <person name="Dluhosova J."/>
            <person name="Istvanek J."/>
            <person name="Nedelnik J."/>
            <person name="Repkova J."/>
        </authorList>
    </citation>
    <scope>NUCLEOTIDE SEQUENCE [LARGE SCALE GENOMIC DNA]</scope>
    <source>
        <strain evidence="3">cv. 10/8</strain>
        <tissue evidence="2">Leaf</tissue>
    </source>
</reference>
<accession>A0A392P0Y8</accession>
<proteinExistence type="predicted"/>
<dbReference type="Pfam" id="PF20167">
    <property type="entry name" value="Transposase_32"/>
    <property type="match status" value="1"/>
</dbReference>
<dbReference type="AlphaFoldDB" id="A0A392P0Y8"/>
<name>A0A392P0Y8_9FABA</name>
<dbReference type="InterPro" id="IPR046796">
    <property type="entry name" value="Transposase_32_dom"/>
</dbReference>
<sequence>MVVQRRTAGHTEEEYVEMLHELSLPGKDWRYDSHGRRSRLQAMAKAWAKWLVHNFECCSNETKIIMSRCHAVYAILRGESIKVGSLIANSINRMITATDVYVGHPYVITHLCERLQVPTRGRDDIRGPVDPLGRKFFNKAQRDLQAAYAAQVAAQAAAAPPPPP</sequence>
<evidence type="ECO:0000313" key="2">
    <source>
        <dbReference type="EMBL" id="MCI05713.1"/>
    </source>
</evidence>
<dbReference type="Proteomes" id="UP000265520">
    <property type="component" value="Unassembled WGS sequence"/>
</dbReference>
<evidence type="ECO:0000313" key="3">
    <source>
        <dbReference type="Proteomes" id="UP000265520"/>
    </source>
</evidence>
<organism evidence="2 3">
    <name type="scientific">Trifolium medium</name>
    <dbReference type="NCBI Taxonomy" id="97028"/>
    <lineage>
        <taxon>Eukaryota</taxon>
        <taxon>Viridiplantae</taxon>
        <taxon>Streptophyta</taxon>
        <taxon>Embryophyta</taxon>
        <taxon>Tracheophyta</taxon>
        <taxon>Spermatophyta</taxon>
        <taxon>Magnoliopsida</taxon>
        <taxon>eudicotyledons</taxon>
        <taxon>Gunneridae</taxon>
        <taxon>Pentapetalae</taxon>
        <taxon>rosids</taxon>
        <taxon>fabids</taxon>
        <taxon>Fabales</taxon>
        <taxon>Fabaceae</taxon>
        <taxon>Papilionoideae</taxon>
        <taxon>50 kb inversion clade</taxon>
        <taxon>NPAAA clade</taxon>
        <taxon>Hologalegina</taxon>
        <taxon>IRL clade</taxon>
        <taxon>Trifolieae</taxon>
        <taxon>Trifolium</taxon>
    </lineage>
</organism>
<keyword evidence="3" id="KW-1185">Reference proteome</keyword>
<feature type="domain" description="Putative plant transposon protein" evidence="1">
    <location>
        <begin position="6"/>
        <end position="118"/>
    </location>
</feature>
<evidence type="ECO:0000259" key="1">
    <source>
        <dbReference type="Pfam" id="PF20167"/>
    </source>
</evidence>